<dbReference type="SMART" id="SM00717">
    <property type="entry name" value="SANT"/>
    <property type="match status" value="1"/>
</dbReference>
<dbReference type="PANTHER" id="PTHR12802:SF155">
    <property type="entry name" value="DEUBIQUITINASE MYSM1"/>
    <property type="match status" value="1"/>
</dbReference>
<feature type="compositionally biased region" description="Basic residues" evidence="6">
    <location>
        <begin position="137"/>
        <end position="151"/>
    </location>
</feature>
<dbReference type="InterPro" id="IPR001005">
    <property type="entry name" value="SANT/Myb"/>
</dbReference>
<dbReference type="GO" id="GO:0010468">
    <property type="term" value="P:regulation of gene expression"/>
    <property type="evidence" value="ECO:0007669"/>
    <property type="project" value="UniProtKB-ARBA"/>
</dbReference>
<dbReference type="PROSITE" id="PS51293">
    <property type="entry name" value="SANT"/>
    <property type="match status" value="1"/>
</dbReference>
<evidence type="ECO:0000256" key="5">
    <source>
        <dbReference type="ARBA" id="ARBA00023242"/>
    </source>
</evidence>
<evidence type="ECO:0000256" key="1">
    <source>
        <dbReference type="ARBA" id="ARBA00004123"/>
    </source>
</evidence>
<keyword evidence="2" id="KW-0805">Transcription regulation</keyword>
<dbReference type="InterPro" id="IPR009057">
    <property type="entry name" value="Homeodomain-like_sf"/>
</dbReference>
<dbReference type="Gene3D" id="1.10.10.60">
    <property type="entry name" value="Homeodomain-like"/>
    <property type="match status" value="1"/>
</dbReference>
<dbReference type="EMBL" id="CP151516">
    <property type="protein sequence ID" value="WZN66723.1"/>
    <property type="molecule type" value="Genomic_DNA"/>
</dbReference>
<feature type="compositionally biased region" description="Basic and acidic residues" evidence="6">
    <location>
        <begin position="152"/>
        <end position="164"/>
    </location>
</feature>
<dbReference type="PROSITE" id="PS51294">
    <property type="entry name" value="HTH_MYB"/>
    <property type="match status" value="1"/>
</dbReference>
<keyword evidence="5" id="KW-0539">Nucleus</keyword>
<evidence type="ECO:0000259" key="9">
    <source>
        <dbReference type="PROSITE" id="PS51294"/>
    </source>
</evidence>
<feature type="compositionally biased region" description="Low complexity" evidence="6">
    <location>
        <begin position="501"/>
        <end position="511"/>
    </location>
</feature>
<feature type="domain" description="HTH myb-type" evidence="9">
    <location>
        <begin position="63"/>
        <end position="115"/>
    </location>
</feature>
<keyword evidence="3" id="KW-0238">DNA-binding</keyword>
<name>A0AAX4PL19_9CHLO</name>
<dbReference type="SUPFAM" id="SSF46689">
    <property type="entry name" value="Homeodomain-like"/>
    <property type="match status" value="1"/>
</dbReference>
<evidence type="ECO:0000256" key="4">
    <source>
        <dbReference type="ARBA" id="ARBA00023163"/>
    </source>
</evidence>
<dbReference type="CDD" id="cd00167">
    <property type="entry name" value="SANT"/>
    <property type="match status" value="1"/>
</dbReference>
<feature type="domain" description="Myb-like" evidence="7">
    <location>
        <begin position="65"/>
        <end position="111"/>
    </location>
</feature>
<comment type="subcellular location">
    <subcellularLocation>
        <location evidence="1">Nucleus</location>
    </subcellularLocation>
</comment>
<feature type="region of interest" description="Disordered" evidence="6">
    <location>
        <begin position="1"/>
        <end position="74"/>
    </location>
</feature>
<feature type="domain" description="SANT" evidence="8">
    <location>
        <begin position="64"/>
        <end position="115"/>
    </location>
</feature>
<feature type="compositionally biased region" description="Polar residues" evidence="6">
    <location>
        <begin position="490"/>
        <end position="500"/>
    </location>
</feature>
<feature type="compositionally biased region" description="Gly residues" evidence="6">
    <location>
        <begin position="168"/>
        <end position="182"/>
    </location>
</feature>
<feature type="region of interest" description="Disordered" evidence="6">
    <location>
        <begin position="115"/>
        <end position="202"/>
    </location>
</feature>
<reference evidence="10 11" key="1">
    <citation type="submission" date="2024-03" db="EMBL/GenBank/DDBJ databases">
        <title>Complete genome sequence of the green alga Chloropicon roscoffensis RCC1871.</title>
        <authorList>
            <person name="Lemieux C."/>
            <person name="Pombert J.-F."/>
            <person name="Otis C."/>
            <person name="Turmel M."/>
        </authorList>
    </citation>
    <scope>NUCLEOTIDE SEQUENCE [LARGE SCALE GENOMIC DNA]</scope>
    <source>
        <strain evidence="10 11">RCC1871</strain>
    </source>
</reference>
<dbReference type="InterPro" id="IPR017884">
    <property type="entry name" value="SANT_dom"/>
</dbReference>
<dbReference type="Pfam" id="PF00249">
    <property type="entry name" value="Myb_DNA-binding"/>
    <property type="match status" value="1"/>
</dbReference>
<dbReference type="InterPro" id="IPR006447">
    <property type="entry name" value="Myb_dom_plants"/>
</dbReference>
<dbReference type="PANTHER" id="PTHR12802">
    <property type="entry name" value="SWI/SNF COMPLEX-RELATED"/>
    <property type="match status" value="1"/>
</dbReference>
<feature type="compositionally biased region" description="Basic and acidic residues" evidence="6">
    <location>
        <begin position="115"/>
        <end position="125"/>
    </location>
</feature>
<dbReference type="PROSITE" id="PS50090">
    <property type="entry name" value="MYB_LIKE"/>
    <property type="match status" value="1"/>
</dbReference>
<evidence type="ECO:0000259" key="7">
    <source>
        <dbReference type="PROSITE" id="PS50090"/>
    </source>
</evidence>
<feature type="compositionally biased region" description="Low complexity" evidence="6">
    <location>
        <begin position="475"/>
        <end position="489"/>
    </location>
</feature>
<evidence type="ECO:0000256" key="6">
    <source>
        <dbReference type="SAM" id="MobiDB-lite"/>
    </source>
</evidence>
<dbReference type="GO" id="GO:0003677">
    <property type="term" value="F:DNA binding"/>
    <property type="evidence" value="ECO:0007669"/>
    <property type="project" value="UniProtKB-KW"/>
</dbReference>
<keyword evidence="11" id="KW-1185">Reference proteome</keyword>
<dbReference type="GO" id="GO:0005634">
    <property type="term" value="C:nucleus"/>
    <property type="evidence" value="ECO:0007669"/>
    <property type="project" value="UniProtKB-SubCell"/>
</dbReference>
<proteinExistence type="predicted"/>
<dbReference type="Proteomes" id="UP001472866">
    <property type="component" value="Chromosome 16"/>
</dbReference>
<evidence type="ECO:0000256" key="3">
    <source>
        <dbReference type="ARBA" id="ARBA00023125"/>
    </source>
</evidence>
<keyword evidence="4" id="KW-0804">Transcription</keyword>
<evidence type="ECO:0000259" key="8">
    <source>
        <dbReference type="PROSITE" id="PS51293"/>
    </source>
</evidence>
<evidence type="ECO:0000313" key="10">
    <source>
        <dbReference type="EMBL" id="WZN66723.1"/>
    </source>
</evidence>
<dbReference type="NCBIfam" id="TIGR01557">
    <property type="entry name" value="myb_SHAQKYF"/>
    <property type="match status" value="1"/>
</dbReference>
<sequence>MQQVQASGSNGGQAYVSQSVQNSGSNHANNNNNNANGSSGDKKAESADQHPPVTKTRKPYVITKQRERWTPEEHQRFLDALRIFGRQWRKIEEYIGTKTAVQIRSHAQKFFTKIEREGKTGKDGKPNGLAIHIPPPRPKRKPNHPYPKKAKVPKESNKGGEAGKRSGRGGGDLGKSGNGTRSGGAQCNTGKGRQQQQQDAPCLERAASGDGLEPQQFPPQQFLPQALVNNTAGAAQGLLGQNGMMPLKMLENIPYLTWLSSLSGMNKVPQLAMAQGNVVMPTPHKILPGVVPMAGHGYDANELAHMRKLLLNAAEAATGKEERDQALEAARIIQAQMEQAAQHQQAMMQGQLQVLGGSSNSGGKHQQVKQGTSLGCFGTQSAFVAAVGGAVPARAAGVAKVKVKAEKPNPRGSGGSDNSGGSRTSPMVQERGSDSSGTQGSDGSGSADNLRQMAPKSPSPQEGSLKKGVSPPLTSGNGNSNGSSGNDSNEQQNGTSNNHAQSELQQQQQQRGLGGDGEGKMVSGFRPYKK</sequence>
<organism evidence="10 11">
    <name type="scientific">Chloropicon roscoffensis</name>
    <dbReference type="NCBI Taxonomy" id="1461544"/>
    <lineage>
        <taxon>Eukaryota</taxon>
        <taxon>Viridiplantae</taxon>
        <taxon>Chlorophyta</taxon>
        <taxon>Chloropicophyceae</taxon>
        <taxon>Chloropicales</taxon>
        <taxon>Chloropicaceae</taxon>
        <taxon>Chloropicon</taxon>
    </lineage>
</organism>
<feature type="region of interest" description="Disordered" evidence="6">
    <location>
        <begin position="401"/>
        <end position="530"/>
    </location>
</feature>
<feature type="compositionally biased region" description="Low complexity" evidence="6">
    <location>
        <begin position="22"/>
        <end position="39"/>
    </location>
</feature>
<evidence type="ECO:0000256" key="2">
    <source>
        <dbReference type="ARBA" id="ARBA00023015"/>
    </source>
</evidence>
<evidence type="ECO:0000313" key="11">
    <source>
        <dbReference type="Proteomes" id="UP001472866"/>
    </source>
</evidence>
<protein>
    <submittedName>
        <fullName evidence="10">Myb transcription factor</fullName>
    </submittedName>
</protein>
<accession>A0AAX4PL19</accession>
<feature type="compositionally biased region" description="Polar residues" evidence="6">
    <location>
        <begin position="183"/>
        <end position="199"/>
    </location>
</feature>
<dbReference type="AlphaFoldDB" id="A0AAX4PL19"/>
<dbReference type="FunFam" id="1.10.10.60:FF:000023">
    <property type="entry name" value="protein REVEILLE 6 isoform X1"/>
    <property type="match status" value="1"/>
</dbReference>
<feature type="compositionally biased region" description="Basic and acidic residues" evidence="6">
    <location>
        <begin position="64"/>
        <end position="74"/>
    </location>
</feature>
<dbReference type="InterPro" id="IPR017930">
    <property type="entry name" value="Myb_dom"/>
</dbReference>
<gene>
    <name evidence="10" type="ORF">HKI87_16g82930</name>
</gene>
<feature type="compositionally biased region" description="Low complexity" evidence="6">
    <location>
        <begin position="434"/>
        <end position="446"/>
    </location>
</feature>